<feature type="domain" description="HTH cro/C1-type" evidence="1">
    <location>
        <begin position="31"/>
        <end position="82"/>
    </location>
</feature>
<dbReference type="PANTHER" id="PTHR35010:SF2">
    <property type="entry name" value="BLL4672 PROTEIN"/>
    <property type="match status" value="1"/>
</dbReference>
<evidence type="ECO:0000313" key="2">
    <source>
        <dbReference type="EMBL" id="RKR75939.1"/>
    </source>
</evidence>
<dbReference type="AlphaFoldDB" id="A0A495IJH9"/>
<dbReference type="RefSeq" id="WP_121370782.1">
    <property type="nucleotide sequence ID" value="NZ_RBKS01000001.1"/>
</dbReference>
<dbReference type="PANTHER" id="PTHR35010">
    <property type="entry name" value="BLL4672 PROTEIN-RELATED"/>
    <property type="match status" value="1"/>
</dbReference>
<dbReference type="InterPro" id="IPR041413">
    <property type="entry name" value="MLTR_LBD"/>
</dbReference>
<dbReference type="GO" id="GO:0003677">
    <property type="term" value="F:DNA binding"/>
    <property type="evidence" value="ECO:0007669"/>
    <property type="project" value="InterPro"/>
</dbReference>
<dbReference type="PROSITE" id="PS50943">
    <property type="entry name" value="HTH_CROC1"/>
    <property type="match status" value="1"/>
</dbReference>
<proteinExistence type="predicted"/>
<dbReference type="Pfam" id="PF13560">
    <property type="entry name" value="HTH_31"/>
    <property type="match status" value="1"/>
</dbReference>
<gene>
    <name evidence="2" type="ORF">C8E83_3103</name>
</gene>
<accession>A0A495IJH9</accession>
<protein>
    <submittedName>
        <fullName evidence="2">Helix-turn-helix protein</fullName>
    </submittedName>
</protein>
<organism evidence="2 3">
    <name type="scientific">Frondihabitans australicus</name>
    <dbReference type="NCBI Taxonomy" id="386892"/>
    <lineage>
        <taxon>Bacteria</taxon>
        <taxon>Bacillati</taxon>
        <taxon>Actinomycetota</taxon>
        <taxon>Actinomycetes</taxon>
        <taxon>Micrococcales</taxon>
        <taxon>Microbacteriaceae</taxon>
        <taxon>Frondihabitans</taxon>
    </lineage>
</organism>
<dbReference type="InterPro" id="IPR001387">
    <property type="entry name" value="Cro/C1-type_HTH"/>
</dbReference>
<dbReference type="Proteomes" id="UP000280008">
    <property type="component" value="Unassembled WGS sequence"/>
</dbReference>
<dbReference type="EMBL" id="RBKS01000001">
    <property type="protein sequence ID" value="RKR75939.1"/>
    <property type="molecule type" value="Genomic_DNA"/>
</dbReference>
<reference evidence="2 3" key="1">
    <citation type="submission" date="2018-10" db="EMBL/GenBank/DDBJ databases">
        <title>Sequencing the genomes of 1000 actinobacteria strains.</title>
        <authorList>
            <person name="Klenk H.-P."/>
        </authorList>
    </citation>
    <scope>NUCLEOTIDE SEQUENCE [LARGE SCALE GENOMIC DNA]</scope>
    <source>
        <strain evidence="2 3">DSM 17894</strain>
    </source>
</reference>
<dbReference type="Gene3D" id="3.30.450.180">
    <property type="match status" value="1"/>
</dbReference>
<dbReference type="InterPro" id="IPR010982">
    <property type="entry name" value="Lambda_DNA-bd_dom_sf"/>
</dbReference>
<comment type="caution">
    <text evidence="2">The sequence shown here is derived from an EMBL/GenBank/DDBJ whole genome shotgun (WGS) entry which is preliminary data.</text>
</comment>
<dbReference type="SUPFAM" id="SSF47413">
    <property type="entry name" value="lambda repressor-like DNA-binding domains"/>
    <property type="match status" value="1"/>
</dbReference>
<dbReference type="Gene3D" id="1.10.260.40">
    <property type="entry name" value="lambda repressor-like DNA-binding domains"/>
    <property type="match status" value="1"/>
</dbReference>
<dbReference type="CDD" id="cd00093">
    <property type="entry name" value="HTH_XRE"/>
    <property type="match status" value="1"/>
</dbReference>
<name>A0A495IJH9_9MICO</name>
<dbReference type="Pfam" id="PF17765">
    <property type="entry name" value="MLTR_LBD"/>
    <property type="match status" value="1"/>
</dbReference>
<evidence type="ECO:0000259" key="1">
    <source>
        <dbReference type="PROSITE" id="PS50943"/>
    </source>
</evidence>
<sequence>MSTSDEAREFLTSRRAGVTPERVGLPGGPNRRVAGLRRTEVAMLAGVSVEYYARLERGNLSGASDGVLHAVAGALQLDEAERTYLFDLAKAANASVIPTRRRTSRAQNVRPSLQIVLDSMTGAAAFVRNGRLDILGANALGRAVYSDLFSSPIAMPPGKPMNLARFCFLDRERADRFYPDWGVAADQTVAILRTEAGRDPYDRDLQDLIGELSTRSDEFRTRWGAHDVRRHATGIKHFHHPGVGDLDLIFEGTELMADDGLSLLIYTAEPGTPTAEALGLLASWAAAPARA</sequence>
<keyword evidence="3" id="KW-1185">Reference proteome</keyword>
<evidence type="ECO:0000313" key="3">
    <source>
        <dbReference type="Proteomes" id="UP000280008"/>
    </source>
</evidence>
<dbReference type="OrthoDB" id="3518652at2"/>